<evidence type="ECO:0000256" key="4">
    <source>
        <dbReference type="ARBA" id="ARBA00022968"/>
    </source>
</evidence>
<evidence type="ECO:0000256" key="6">
    <source>
        <dbReference type="ARBA" id="ARBA00023136"/>
    </source>
</evidence>
<keyword evidence="3 8" id="KW-0812">Transmembrane</keyword>
<feature type="transmembrane region" description="Helical" evidence="8">
    <location>
        <begin position="21"/>
        <end position="38"/>
    </location>
</feature>
<dbReference type="PANTHER" id="PTHR32285:SF48">
    <property type="entry name" value="PROTEIN TRICHOME BIREFRINGENCE-LIKE 19"/>
    <property type="match status" value="1"/>
</dbReference>
<evidence type="ECO:0000259" key="9">
    <source>
        <dbReference type="Pfam" id="PF13839"/>
    </source>
</evidence>
<feature type="compositionally biased region" description="Basic residues" evidence="7">
    <location>
        <begin position="90"/>
        <end position="101"/>
    </location>
</feature>
<evidence type="ECO:0000256" key="5">
    <source>
        <dbReference type="ARBA" id="ARBA00022989"/>
    </source>
</evidence>
<dbReference type="AlphaFoldDB" id="A0ABD3RKU7"/>
<comment type="caution">
    <text evidence="11">The sequence shown here is derived from an EMBL/GenBank/DDBJ whole genome shotgun (WGS) entry which is preliminary data.</text>
</comment>
<dbReference type="InterPro" id="IPR029962">
    <property type="entry name" value="TBL"/>
</dbReference>
<evidence type="ECO:0000313" key="12">
    <source>
        <dbReference type="Proteomes" id="UP001634393"/>
    </source>
</evidence>
<evidence type="ECO:0000256" key="7">
    <source>
        <dbReference type="SAM" id="MobiDB-lite"/>
    </source>
</evidence>
<evidence type="ECO:0000256" key="2">
    <source>
        <dbReference type="ARBA" id="ARBA00007727"/>
    </source>
</evidence>
<keyword evidence="5 8" id="KW-1133">Transmembrane helix</keyword>
<evidence type="ECO:0000256" key="8">
    <source>
        <dbReference type="SAM" id="Phobius"/>
    </source>
</evidence>
<keyword evidence="6 8" id="KW-0472">Membrane</keyword>
<feature type="region of interest" description="Disordered" evidence="7">
    <location>
        <begin position="90"/>
        <end position="130"/>
    </location>
</feature>
<proteinExistence type="inferred from homology"/>
<dbReference type="Proteomes" id="UP001634393">
    <property type="component" value="Unassembled WGS sequence"/>
</dbReference>
<dbReference type="EMBL" id="JBJXBP010000008">
    <property type="protein sequence ID" value="KAL3813535.1"/>
    <property type="molecule type" value="Genomic_DNA"/>
</dbReference>
<evidence type="ECO:0000259" key="10">
    <source>
        <dbReference type="Pfam" id="PF14416"/>
    </source>
</evidence>
<evidence type="ECO:0000256" key="1">
    <source>
        <dbReference type="ARBA" id="ARBA00004167"/>
    </source>
</evidence>
<sequence length="922" mass="106754">MKLQASELPIGKPHTRRKTPKIASLIALAILLTIPLYYPTIKDSSKKLEEASQSFDDFSIIPTSHLDPPSNDVVRGENTAVHHPVAVPVKRHEKGRRKRPKQSQTSHHAVMTKTGENKKQGNGDKNNNINNNRVMIRTKVLDEEQCDLFTGEWVPNPEGPYYTNDTCDAIQEHQNCLKFGKPDTGFLKWRWKPDDCELDIFDPDQFLELVRGKSLAFVGDSVARNHMQSLICLLSRVANPVDLSGPLDQNKRYEYSEHDFNISMFWAPYLIKTEKTDPNDDKRPFKLYLDEFDINWTTKIASFDYVIISAGHWFFRPTYFYLNDRLIGCLYCPESNVSHVTSFFSYRRAFRTAFRAINDAVDFNGVTFLRTFAPSHFEGAQWDKGGDCVRTGPFKRNETALVDYSLEMYLIQLEELRIAQKAGRRNGGKFRLFDATKAMLLRPDGHPSKYGHWPVANVTFANDCVHWCLPGPIDSWNDFLQELLKREIGDSGSSASIQLFEHNFDLMIDSIFSEPDRTATVILLPLASILLLVISLNYPLLNYSSLLYKINSTYIPPSNDHAEDIIKSTESQEKCDIFTGEWIPNPDAPYYTNTTCWAIHEHQNCMKYGRPDTEFLKWRWKPNGCELPVFDPYKFLDMVRNKSMAFVGDSVGRNQMQSMICLLSRVEYPIDVFVSPDDRFKRLRYETYNFTLATFWSPFLIRSEERSTDGPSHTGLFNLYLDESDQSWTTQIDDFNFLILNAGHWFTRSSVFYQNHQIVGCRFCQIPNITDFPMTYGYRHAFQTALKSINARENFKGITFLRTFAPSHFENGLWNEGGNCVRRKPFRSNETSLEGMDLDLYRIQVEEFRVAEREGELGKKRFRFLDTTKAMLLRPDGHPSRYGHWPNENVTLYNDCVHWCLPGPIDTWADFLMHMIEMEGQR</sequence>
<feature type="domain" description="Trichome birefringence-like C-terminal" evidence="9">
    <location>
        <begin position="200"/>
        <end position="482"/>
    </location>
</feature>
<feature type="domain" description="Trichome birefringence-like C-terminal" evidence="9">
    <location>
        <begin position="627"/>
        <end position="915"/>
    </location>
</feature>
<dbReference type="PANTHER" id="PTHR32285">
    <property type="entry name" value="PROTEIN TRICHOME BIREFRINGENCE-LIKE 9-RELATED"/>
    <property type="match status" value="1"/>
</dbReference>
<comment type="subcellular location">
    <subcellularLocation>
        <location evidence="1">Membrane</location>
        <topology evidence="1">Single-pass membrane protein</topology>
    </subcellularLocation>
</comment>
<organism evidence="11 12">
    <name type="scientific">Penstemon smallii</name>
    <dbReference type="NCBI Taxonomy" id="265156"/>
    <lineage>
        <taxon>Eukaryota</taxon>
        <taxon>Viridiplantae</taxon>
        <taxon>Streptophyta</taxon>
        <taxon>Embryophyta</taxon>
        <taxon>Tracheophyta</taxon>
        <taxon>Spermatophyta</taxon>
        <taxon>Magnoliopsida</taxon>
        <taxon>eudicotyledons</taxon>
        <taxon>Gunneridae</taxon>
        <taxon>Pentapetalae</taxon>
        <taxon>asterids</taxon>
        <taxon>lamiids</taxon>
        <taxon>Lamiales</taxon>
        <taxon>Plantaginaceae</taxon>
        <taxon>Cheloneae</taxon>
        <taxon>Penstemon</taxon>
    </lineage>
</organism>
<feature type="domain" description="Trichome birefringence-like N-terminal" evidence="10">
    <location>
        <begin position="144"/>
        <end position="197"/>
    </location>
</feature>
<accession>A0ABD3RKU7</accession>
<dbReference type="Pfam" id="PF13839">
    <property type="entry name" value="PC-Esterase"/>
    <property type="match status" value="2"/>
</dbReference>
<evidence type="ECO:0000256" key="3">
    <source>
        <dbReference type="ARBA" id="ARBA00022692"/>
    </source>
</evidence>
<evidence type="ECO:0008006" key="13">
    <source>
        <dbReference type="Google" id="ProtNLM"/>
    </source>
</evidence>
<protein>
    <recommendedName>
        <fullName evidence="13">Trichome birefringence-like N-terminal domain-containing protein</fullName>
    </recommendedName>
</protein>
<dbReference type="Pfam" id="PF14416">
    <property type="entry name" value="PMR5N"/>
    <property type="match status" value="2"/>
</dbReference>
<feature type="domain" description="Trichome birefringence-like N-terminal" evidence="10">
    <location>
        <begin position="573"/>
        <end position="626"/>
    </location>
</feature>
<keyword evidence="4" id="KW-0735">Signal-anchor</keyword>
<gene>
    <name evidence="11" type="ORF">ACJIZ3_014803</name>
</gene>
<dbReference type="GO" id="GO:0016020">
    <property type="term" value="C:membrane"/>
    <property type="evidence" value="ECO:0007669"/>
    <property type="project" value="UniProtKB-SubCell"/>
</dbReference>
<dbReference type="InterPro" id="IPR026057">
    <property type="entry name" value="TBL_C"/>
</dbReference>
<evidence type="ECO:0000313" key="11">
    <source>
        <dbReference type="EMBL" id="KAL3813535.1"/>
    </source>
</evidence>
<reference evidence="11 12" key="1">
    <citation type="submission" date="2024-12" db="EMBL/GenBank/DDBJ databases">
        <title>The unique morphological basis and parallel evolutionary history of personate flowers in Penstemon.</title>
        <authorList>
            <person name="Depatie T.H."/>
            <person name="Wessinger C.A."/>
        </authorList>
    </citation>
    <scope>NUCLEOTIDE SEQUENCE [LARGE SCALE GENOMIC DNA]</scope>
    <source>
        <strain evidence="11">WTNN_2</strain>
        <tissue evidence="11">Leaf</tissue>
    </source>
</reference>
<dbReference type="InterPro" id="IPR025846">
    <property type="entry name" value="TBL_N"/>
</dbReference>
<keyword evidence="12" id="KW-1185">Reference proteome</keyword>
<comment type="similarity">
    <text evidence="2">Belongs to the PC-esterase family. TBL subfamily.</text>
</comment>
<name>A0ABD3RKU7_9LAMI</name>